<keyword evidence="4" id="KW-1185">Reference proteome</keyword>
<dbReference type="RefSeq" id="WP_251518161.1">
    <property type="nucleotide sequence ID" value="NZ_CP128355.1"/>
</dbReference>
<evidence type="ECO:0000313" key="3">
    <source>
        <dbReference type="EMBL" id="XAF70627.1"/>
    </source>
</evidence>
<proteinExistence type="predicted"/>
<feature type="transmembrane region" description="Helical" evidence="2">
    <location>
        <begin position="172"/>
        <end position="198"/>
    </location>
</feature>
<feature type="transmembrane region" description="Helical" evidence="2">
    <location>
        <begin position="265"/>
        <end position="285"/>
    </location>
</feature>
<feature type="region of interest" description="Disordered" evidence="1">
    <location>
        <begin position="300"/>
        <end position="373"/>
    </location>
</feature>
<keyword evidence="2" id="KW-0472">Membrane</keyword>
<accession>A0ABZ3ECT6</accession>
<organism evidence="3 4">
    <name type="scientific">Staphylococcus hsinchuensis</name>
    <dbReference type="NCBI Taxonomy" id="3051183"/>
    <lineage>
        <taxon>Bacteria</taxon>
        <taxon>Bacillati</taxon>
        <taxon>Bacillota</taxon>
        <taxon>Bacilli</taxon>
        <taxon>Bacillales</taxon>
        <taxon>Staphylococcaceae</taxon>
        <taxon>Staphylococcus</taxon>
    </lineage>
</organism>
<feature type="transmembrane region" description="Helical" evidence="2">
    <location>
        <begin position="20"/>
        <end position="45"/>
    </location>
</feature>
<feature type="transmembrane region" description="Helical" evidence="2">
    <location>
        <begin position="65"/>
        <end position="91"/>
    </location>
</feature>
<evidence type="ECO:0000313" key="4">
    <source>
        <dbReference type="Proteomes" id="UP001436297"/>
    </source>
</evidence>
<dbReference type="Proteomes" id="UP001436297">
    <property type="component" value="Chromosome"/>
</dbReference>
<reference evidence="3 4" key="1">
    <citation type="journal article" date="2024" name="Pathogens">
        <title>Staphylococcus hsinchuensis sp. nov., Isolated from Soymilk.</title>
        <authorList>
            <person name="Wang Y.T."/>
            <person name="Lin Y.C."/>
            <person name="Hsieh Y.H."/>
            <person name="Lin Y.T."/>
            <person name="Hamada M."/>
            <person name="Chen C.C."/>
            <person name="Liou J.S."/>
            <person name="Lee A.Y."/>
            <person name="Zhang W.L."/>
            <person name="Chen Y.T."/>
            <person name="Huang C.H."/>
        </authorList>
    </citation>
    <scope>NUCLEOTIDE SEQUENCE [LARGE SCALE GENOMIC DNA]</scope>
    <source>
        <strain evidence="3 4">H164</strain>
    </source>
</reference>
<dbReference type="EMBL" id="CP128355">
    <property type="protein sequence ID" value="XAF70627.1"/>
    <property type="molecule type" value="Genomic_DNA"/>
</dbReference>
<feature type="transmembrane region" description="Helical" evidence="2">
    <location>
        <begin position="120"/>
        <end position="138"/>
    </location>
</feature>
<gene>
    <name evidence="3" type="ORF">QQM35_00445</name>
</gene>
<sequence length="373" mass="41698">MFNFHKLALQNTKKQNGKLLLFSFIGFIIVYVLLALSMIPIQAAIQKIMLSAMMKQSLVGPIITTVLSILIPILIFALVLFPLIVGIIYAIDKAINKEPVKFTDIFAGFKKGHYLKNLKLSFVVLLTIIVLMIINLLISKLLNFGVVKLFTVLQGPISSSDHALGISLTMQIIFATLVLFIQSFVIWFLITLVINTILASIKDPSKGAWAKLKRGFKAIKNGRKTWFKFFIGLLLLNLIAIILASPISQLISIFTGNMSQTLANVIVTVLSIVVIIARILIYYLNTLAIVQYFNRDGEKLETSKGKKGNKNTNKKSQLKDKSQDIKDDMTSKDHTKDNKEHTNSSFNEKADELKESGQNKAHDLKDSVKKSDQ</sequence>
<evidence type="ECO:0000256" key="1">
    <source>
        <dbReference type="SAM" id="MobiDB-lite"/>
    </source>
</evidence>
<keyword evidence="2" id="KW-1133">Transmembrane helix</keyword>
<protein>
    <submittedName>
        <fullName evidence="3">DUF975 family protein</fullName>
    </submittedName>
</protein>
<name>A0ABZ3ECT6_9STAP</name>
<keyword evidence="2" id="KW-0812">Transmembrane</keyword>
<feature type="compositionally biased region" description="Basic and acidic residues" evidence="1">
    <location>
        <begin position="317"/>
        <end position="373"/>
    </location>
</feature>
<evidence type="ECO:0000256" key="2">
    <source>
        <dbReference type="SAM" id="Phobius"/>
    </source>
</evidence>
<feature type="transmembrane region" description="Helical" evidence="2">
    <location>
        <begin position="226"/>
        <end position="245"/>
    </location>
</feature>